<name>A0A1H8AV60_STRJI</name>
<feature type="compositionally biased region" description="Low complexity" evidence="1">
    <location>
        <begin position="435"/>
        <end position="456"/>
    </location>
</feature>
<feature type="transmembrane region" description="Helical" evidence="2">
    <location>
        <begin position="218"/>
        <end position="244"/>
    </location>
</feature>
<evidence type="ECO:0000313" key="4">
    <source>
        <dbReference type="Proteomes" id="UP000183015"/>
    </source>
</evidence>
<keyword evidence="4" id="KW-1185">Reference proteome</keyword>
<feature type="transmembrane region" description="Helical" evidence="2">
    <location>
        <begin position="101"/>
        <end position="128"/>
    </location>
</feature>
<feature type="region of interest" description="Disordered" evidence="1">
    <location>
        <begin position="419"/>
        <end position="567"/>
    </location>
</feature>
<dbReference type="OrthoDB" id="4640801at2"/>
<feature type="transmembrane region" description="Helical" evidence="2">
    <location>
        <begin position="355"/>
        <end position="379"/>
    </location>
</feature>
<keyword evidence="2" id="KW-0812">Transmembrane</keyword>
<keyword evidence="3" id="KW-0378">Hydrolase</keyword>
<accession>A0A1H8AV60</accession>
<feature type="compositionally biased region" description="Low complexity" evidence="1">
    <location>
        <begin position="527"/>
        <end position="538"/>
    </location>
</feature>
<evidence type="ECO:0000256" key="2">
    <source>
        <dbReference type="SAM" id="Phobius"/>
    </source>
</evidence>
<proteinExistence type="predicted"/>
<sequence>MEPVYTVRRSDGQVVELSQLLYHVVCAVDGVRTTEQVAARVSASYGRELACEDVEFLIGEKLRPLGVTVLAGDATAVPGDAPSSDLLLGLKGRSTLLPPRAVWALTGPLTVLHSPFAVLLVLAAFAVADGWLFFVHGAVSALADVMDQPGALLAVFVLAVASLVFHELGHASACRYGGARPGRIGFGIYLLWPSFFTDVTDIYRRPRADRLRTDLGGVYFNVVFMLALFAAYAATGQPLLLAAVYLGHYEVLEQLIPVVRLDGYYILADLAGVPDLFGQMRPVMRSVLRRDPTGVSHLTRRSRLLVTAWVLVSTCLLISQIASTLYHLPGIIIQAVTALADQARVIRGATASGDLLTACGAAVRFVFLLLPLAATLYLLLRLGKSLRRKLAASSRARNIAWALTVGAALGAVAATTALSPRSAPGRQQSDPVLHASSPGGPASGAPKPSGPTSSGSVHRHPVPGRPARSSPVRSTATPHGGGASPHARLSAPPVPSASTVASPVEPTASAASTMSQSPAATTPPTPGGSVSPTATTGRWGRRGRQHGSPGMPGNGSTSARSGTSGQP</sequence>
<dbReference type="Proteomes" id="UP000183015">
    <property type="component" value="Unassembled WGS sequence"/>
</dbReference>
<feature type="compositionally biased region" description="Low complexity" evidence="1">
    <location>
        <begin position="496"/>
        <end position="520"/>
    </location>
</feature>
<feature type="transmembrane region" description="Helical" evidence="2">
    <location>
        <begin position="148"/>
        <end position="165"/>
    </location>
</feature>
<dbReference type="eggNOG" id="COG1994">
    <property type="taxonomic scope" value="Bacteria"/>
</dbReference>
<dbReference type="CDD" id="cd05709">
    <property type="entry name" value="S2P-M50"/>
    <property type="match status" value="1"/>
</dbReference>
<dbReference type="AlphaFoldDB" id="A0A1H8AV60"/>
<keyword evidence="3" id="KW-0482">Metalloprotease</keyword>
<feature type="transmembrane region" description="Helical" evidence="2">
    <location>
        <begin position="304"/>
        <end position="322"/>
    </location>
</feature>
<gene>
    <name evidence="3" type="ORF">SAMN05414137_15112</name>
</gene>
<organism evidence="3 4">
    <name type="scientific">Streptacidiphilus jiangxiensis</name>
    <dbReference type="NCBI Taxonomy" id="235985"/>
    <lineage>
        <taxon>Bacteria</taxon>
        <taxon>Bacillati</taxon>
        <taxon>Actinomycetota</taxon>
        <taxon>Actinomycetes</taxon>
        <taxon>Kitasatosporales</taxon>
        <taxon>Streptomycetaceae</taxon>
        <taxon>Streptacidiphilus</taxon>
    </lineage>
</organism>
<evidence type="ECO:0000256" key="1">
    <source>
        <dbReference type="SAM" id="MobiDB-lite"/>
    </source>
</evidence>
<dbReference type="GO" id="GO:0006508">
    <property type="term" value="P:proteolysis"/>
    <property type="evidence" value="ECO:0007669"/>
    <property type="project" value="UniProtKB-KW"/>
</dbReference>
<dbReference type="STRING" id="235985.SAMN05414137_15112"/>
<dbReference type="RefSeq" id="WP_143094811.1">
    <property type="nucleotide sequence ID" value="NZ_BBPN01000078.1"/>
</dbReference>
<feature type="transmembrane region" description="Helical" evidence="2">
    <location>
        <begin position="399"/>
        <end position="418"/>
    </location>
</feature>
<evidence type="ECO:0000313" key="3">
    <source>
        <dbReference type="EMBL" id="SEM74632.1"/>
    </source>
</evidence>
<dbReference type="GO" id="GO:0008237">
    <property type="term" value="F:metallopeptidase activity"/>
    <property type="evidence" value="ECO:0007669"/>
    <property type="project" value="UniProtKB-KW"/>
</dbReference>
<reference evidence="4" key="1">
    <citation type="submission" date="2016-10" db="EMBL/GenBank/DDBJ databases">
        <authorList>
            <person name="Varghese N."/>
        </authorList>
    </citation>
    <scope>NUCLEOTIDE SEQUENCE [LARGE SCALE GENOMIC DNA]</scope>
    <source>
        <strain evidence="4">DSM 45096 / BCRC 16803 / CGMCC 4.1857 / CIP 109030 / JCM 12277 / KCTC 19219 / NBRC 100920 / 33214</strain>
    </source>
</reference>
<protein>
    <submittedName>
        <fullName evidence="3">Putative peptide zinc metalloprotease protein</fullName>
    </submittedName>
</protein>
<keyword evidence="2" id="KW-1133">Transmembrane helix</keyword>
<dbReference type="EMBL" id="FOAZ01000051">
    <property type="protein sequence ID" value="SEM74632.1"/>
    <property type="molecule type" value="Genomic_DNA"/>
</dbReference>
<feature type="compositionally biased region" description="Polar residues" evidence="1">
    <location>
        <begin position="554"/>
        <end position="567"/>
    </location>
</feature>
<keyword evidence="3" id="KW-0645">Protease</keyword>
<keyword evidence="2" id="KW-0472">Membrane</keyword>